<keyword evidence="1" id="KW-0812">Transmembrane</keyword>
<reference evidence="2 3" key="1">
    <citation type="journal article" date="2017" name="Nat. Commun.">
        <title>'ARMAN' archaea depend on association with euryarchaeal host in culture and in situ.</title>
        <authorList>
            <person name="Golyshina O."/>
            <person name="Toshchakov S."/>
            <person name="Makarova K."/>
            <person name="Gavrilov S."/>
            <person name="Korzhenkov A."/>
            <person name="La Cono V."/>
            <person name="Arcadi E."/>
            <person name="Nechitaylo T."/>
            <person name="Ferrer M."/>
            <person name="Kublanov I."/>
            <person name="Wolf Y."/>
            <person name="Yakimov M."/>
            <person name="Golyshin P."/>
            <person name="Slesarev A."/>
            <person name="Kozyavkin S."/>
        </authorList>
    </citation>
    <scope>NUCLEOTIDE SEQUENCE [LARGE SCALE GENOMIC DNA]</scope>
    <source>
        <strain evidence="2 3">Mia14</strain>
    </source>
</reference>
<organism evidence="2 3">
    <name type="scientific">Candidatus Mancarchaeum acidiphilum</name>
    <dbReference type="NCBI Taxonomy" id="1920749"/>
    <lineage>
        <taxon>Archaea</taxon>
        <taxon>Candidatus Micrarchaeota</taxon>
        <taxon>Candidatus Mancarchaeum</taxon>
    </lineage>
</organism>
<evidence type="ECO:0000313" key="3">
    <source>
        <dbReference type="Proteomes" id="UP000197679"/>
    </source>
</evidence>
<feature type="transmembrane region" description="Helical" evidence="1">
    <location>
        <begin position="218"/>
        <end position="243"/>
    </location>
</feature>
<dbReference type="KEGG" id="marh:Mia14_0421"/>
<evidence type="ECO:0000256" key="1">
    <source>
        <dbReference type="SAM" id="Phobius"/>
    </source>
</evidence>
<keyword evidence="1" id="KW-0472">Membrane</keyword>
<protein>
    <submittedName>
        <fullName evidence="2">Multipass membrane protein</fullName>
    </submittedName>
</protein>
<feature type="transmembrane region" description="Helical" evidence="1">
    <location>
        <begin position="73"/>
        <end position="91"/>
    </location>
</feature>
<feature type="transmembrane region" description="Helical" evidence="1">
    <location>
        <begin position="255"/>
        <end position="275"/>
    </location>
</feature>
<keyword evidence="1" id="KW-1133">Transmembrane helix</keyword>
<feature type="transmembrane region" description="Helical" evidence="1">
    <location>
        <begin position="103"/>
        <end position="121"/>
    </location>
</feature>
<accession>A0A218NMN2</accession>
<feature type="transmembrane region" description="Helical" evidence="1">
    <location>
        <begin position="179"/>
        <end position="197"/>
    </location>
</feature>
<dbReference type="EMBL" id="CP019964">
    <property type="protein sequence ID" value="ASI13739.1"/>
    <property type="molecule type" value="Genomic_DNA"/>
</dbReference>
<proteinExistence type="predicted"/>
<evidence type="ECO:0000313" key="2">
    <source>
        <dbReference type="EMBL" id="ASI13739.1"/>
    </source>
</evidence>
<name>A0A218NMN2_9ARCH</name>
<dbReference type="Proteomes" id="UP000197679">
    <property type="component" value="Chromosome"/>
</dbReference>
<feature type="transmembrane region" description="Helical" evidence="1">
    <location>
        <begin position="155"/>
        <end position="173"/>
    </location>
</feature>
<sequence>MHLYYINIIKNGIFMRQIWWLFICLAIMILLILFATFIATGSLMPLSLSGSINPVVQSNEAAFFMISNFINDGWTTFGFVIIGIVLAFVSIAVSEMSPIFKKVLVYSIIIVILANSAYSVVSRTMGRGISGLAMVEGGIVLAFLSYIVNSYMKMNFNYVSAAAMLFAISYIPFIYGRALFSLLTIIIAIALLLYAKLRIYNHDRSGDAKDKENPKRKAITVWSMEAMFLDLSFLVLLLISAFPNIAVASKYHLDIIIHYTDFIIGFLVSVLYIYLSNRKSPFSKNKPTPV</sequence>
<dbReference type="AlphaFoldDB" id="A0A218NMN2"/>
<feature type="transmembrane region" description="Helical" evidence="1">
    <location>
        <begin position="18"/>
        <end position="39"/>
    </location>
</feature>
<gene>
    <name evidence="2" type="ORF">Mia14_0421</name>
</gene>
<keyword evidence="3" id="KW-1185">Reference proteome</keyword>
<feature type="transmembrane region" description="Helical" evidence="1">
    <location>
        <begin position="127"/>
        <end position="148"/>
    </location>
</feature>